<reference key="1">
    <citation type="submission" date="2010-11" db="EMBL/GenBank/DDBJ databases">
        <title>The complete genome of Paludibacter propionicigenes DSM 17365.</title>
        <authorList>
            <consortium name="US DOE Joint Genome Institute (JGI-PGF)"/>
            <person name="Lucas S."/>
            <person name="Copeland A."/>
            <person name="Lapidus A."/>
            <person name="Bruce D."/>
            <person name="Goodwin L."/>
            <person name="Pitluck S."/>
            <person name="Kyrpides N."/>
            <person name="Mavromatis K."/>
            <person name="Ivanova N."/>
            <person name="Munk A.C."/>
            <person name="Brettin T."/>
            <person name="Detter J.C."/>
            <person name="Han C."/>
            <person name="Tapia R."/>
            <person name="Land M."/>
            <person name="Hauser L."/>
            <person name="Markowitz V."/>
            <person name="Cheng J.-F."/>
            <person name="Hugenholtz P."/>
            <person name="Woyke T."/>
            <person name="Wu D."/>
            <person name="Gronow S."/>
            <person name="Wellnitz S."/>
            <person name="Brambilla E."/>
            <person name="Klenk H.-P."/>
            <person name="Eisen J.A."/>
        </authorList>
    </citation>
    <scope>NUCLEOTIDE SEQUENCE</scope>
    <source>
        <strain>WB4</strain>
    </source>
</reference>
<evidence type="ECO:0008006" key="4">
    <source>
        <dbReference type="Google" id="ProtNLM"/>
    </source>
</evidence>
<protein>
    <recommendedName>
        <fullName evidence="4">DUF2188 domain-containing protein</fullName>
    </recommendedName>
</protein>
<dbReference type="KEGG" id="ppn:Palpr_2812"/>
<accession>E4T897</accession>
<dbReference type="InterPro" id="IPR018691">
    <property type="entry name" value="DUF2188"/>
</dbReference>
<evidence type="ECO:0000256" key="1">
    <source>
        <dbReference type="SAM" id="MobiDB-lite"/>
    </source>
</evidence>
<keyword evidence="3" id="KW-1185">Reference proteome</keyword>
<reference evidence="2 3" key="2">
    <citation type="journal article" date="2011" name="Stand. Genomic Sci.">
        <title>Complete genome sequence of Paludibacter propionicigenes type strain (WB4).</title>
        <authorList>
            <person name="Gronow S."/>
            <person name="Munk C."/>
            <person name="Lapidus A."/>
            <person name="Nolan M."/>
            <person name="Lucas S."/>
            <person name="Hammon N."/>
            <person name="Deshpande S."/>
            <person name="Cheng J.F."/>
            <person name="Tapia R."/>
            <person name="Han C."/>
            <person name="Goodwin L."/>
            <person name="Pitluck S."/>
            <person name="Liolios K."/>
            <person name="Ivanova N."/>
            <person name="Mavromatis K."/>
            <person name="Mikhailova N."/>
            <person name="Pati A."/>
            <person name="Chen A."/>
            <person name="Palaniappan K."/>
            <person name="Land M."/>
            <person name="Hauser L."/>
            <person name="Chang Y.J."/>
            <person name="Jeffries C.D."/>
            <person name="Brambilla E."/>
            <person name="Rohde M."/>
            <person name="Goker M."/>
            <person name="Detter J.C."/>
            <person name="Woyke T."/>
            <person name="Bristow J."/>
            <person name="Eisen J.A."/>
            <person name="Markowitz V."/>
            <person name="Hugenholtz P."/>
            <person name="Kyrpides N.C."/>
            <person name="Klenk H.P."/>
        </authorList>
    </citation>
    <scope>NUCLEOTIDE SEQUENCE [LARGE SCALE GENOMIC DNA]</scope>
    <source>
        <strain evidence="3">DSM 17365 / JCM 13257 / WB4</strain>
    </source>
</reference>
<gene>
    <name evidence="2" type="ordered locus">Palpr_2812</name>
</gene>
<dbReference type="Proteomes" id="UP000008718">
    <property type="component" value="Chromosome"/>
</dbReference>
<evidence type="ECO:0000313" key="3">
    <source>
        <dbReference type="Proteomes" id="UP000008718"/>
    </source>
</evidence>
<dbReference type="RefSeq" id="WP_013446310.1">
    <property type="nucleotide sequence ID" value="NC_014734.1"/>
</dbReference>
<dbReference type="Pfam" id="PF09954">
    <property type="entry name" value="DUF2188"/>
    <property type="match status" value="1"/>
</dbReference>
<name>E4T897_PALPW</name>
<dbReference type="EMBL" id="CP002345">
    <property type="protein sequence ID" value="ADQ80941.1"/>
    <property type="molecule type" value="Genomic_DNA"/>
</dbReference>
<dbReference type="AlphaFoldDB" id="E4T897"/>
<evidence type="ECO:0000313" key="2">
    <source>
        <dbReference type="EMBL" id="ADQ80941.1"/>
    </source>
</evidence>
<dbReference type="HOGENOM" id="CLU_179056_2_2_10"/>
<feature type="region of interest" description="Disordered" evidence="1">
    <location>
        <begin position="54"/>
        <end position="75"/>
    </location>
</feature>
<dbReference type="OrthoDB" id="8858565at2"/>
<organism evidence="2 3">
    <name type="scientific">Paludibacter propionicigenes (strain DSM 17365 / JCM 13257 / WB4)</name>
    <dbReference type="NCBI Taxonomy" id="694427"/>
    <lineage>
        <taxon>Bacteria</taxon>
        <taxon>Pseudomonadati</taxon>
        <taxon>Bacteroidota</taxon>
        <taxon>Bacteroidia</taxon>
        <taxon>Bacteroidales</taxon>
        <taxon>Paludibacteraceae</taxon>
        <taxon>Paludibacter</taxon>
    </lineage>
</organism>
<proteinExistence type="predicted"/>
<sequence>MGKNQHIVPVGEKWGIKGEGNEQYTRIVSTQREAIEIGRGIAQNQHSELLIHGEDGRIRDKRSFGNDPCPPRDKR</sequence>